<keyword evidence="10" id="KW-1185">Reference proteome</keyword>
<dbReference type="AlphaFoldDB" id="A0A6J8CG14"/>
<feature type="domain" description="RING-type" evidence="8">
    <location>
        <begin position="416"/>
        <end position="451"/>
    </location>
</feature>
<keyword evidence="5" id="KW-0862">Zinc</keyword>
<dbReference type="FunFam" id="1.10.1170.10:FF:000002">
    <property type="entry name" value="Baculoviral IAP repeat containing 7"/>
    <property type="match status" value="1"/>
</dbReference>
<dbReference type="GO" id="GO:0006915">
    <property type="term" value="P:apoptotic process"/>
    <property type="evidence" value="ECO:0007669"/>
    <property type="project" value="UniProtKB-KW"/>
</dbReference>
<dbReference type="GO" id="GO:0043066">
    <property type="term" value="P:negative regulation of apoptotic process"/>
    <property type="evidence" value="ECO:0007669"/>
    <property type="project" value="TreeGrafter"/>
</dbReference>
<evidence type="ECO:0000256" key="5">
    <source>
        <dbReference type="ARBA" id="ARBA00022833"/>
    </source>
</evidence>
<evidence type="ECO:0000256" key="7">
    <source>
        <dbReference type="SAM" id="MobiDB-lite"/>
    </source>
</evidence>
<dbReference type="CDD" id="cd16713">
    <property type="entry name" value="RING-HC_BIRC2_3_7"/>
    <property type="match status" value="1"/>
</dbReference>
<evidence type="ECO:0000256" key="4">
    <source>
        <dbReference type="ARBA" id="ARBA00022771"/>
    </source>
</evidence>
<dbReference type="PROSITE" id="PS50089">
    <property type="entry name" value="ZF_RING_2"/>
    <property type="match status" value="1"/>
</dbReference>
<gene>
    <name evidence="9" type="ORF">MCOR_28646</name>
</gene>
<dbReference type="InterPro" id="IPR001841">
    <property type="entry name" value="Znf_RING"/>
</dbReference>
<dbReference type="Pfam" id="PF13920">
    <property type="entry name" value="zf-C3HC4_3"/>
    <property type="match status" value="1"/>
</dbReference>
<dbReference type="Pfam" id="PF00653">
    <property type="entry name" value="BIR"/>
    <property type="match status" value="2"/>
</dbReference>
<evidence type="ECO:0000256" key="1">
    <source>
        <dbReference type="ARBA" id="ARBA00006672"/>
    </source>
</evidence>
<dbReference type="PANTHER" id="PTHR10044">
    <property type="entry name" value="INHIBITOR OF APOPTOSIS"/>
    <property type="match status" value="1"/>
</dbReference>
<sequence length="463" mass="52801">MLQHVYKNYTFLPPDGSLLHKNVTEYRIKDPMQYEGTRFSSFATFPEINGVYATRLAGAGFYYTGNGDEVICFNCHISYKNWKQHDSPDEIHRRLSPKCDFIRNTRSNLKEYAIAENNVRSGACGSPSFNNTINNIPSFDLTRTEAYQIPNNYSSNDANSLIRIPQPNLSSINYNTRESNSQFLNTITSTDRTIASKAPSKPMTMEVCIDNPKYPKYAIRISRLDSFKHWPTYLTQSPDEMVSAGFFFTGNEDHCRCFFCGGGLRNWEPGDKPWIEHARWYQNCAFVRNCKGDRFIEDVQTNNYMQTEIVEKNELPVEEFKDIPAIRSVSQFGYDEKLVKEAYDNLKTAGTSDITNLKQSQGSSNHNKHQTESSRSAIEPLIKKEVNNKTTCDPELELSVRSLEEENQNLRDEQTCKICLDEPIAIVFLPCGHLAACVTCAPALRRCPICRTFIKGTVKAIMC</sequence>
<dbReference type="PROSITE" id="PS01282">
    <property type="entry name" value="BIR_REPEAT_1"/>
    <property type="match status" value="1"/>
</dbReference>
<proteinExistence type="inferred from homology"/>
<dbReference type="InterPro" id="IPR001370">
    <property type="entry name" value="BIR_rpt"/>
</dbReference>
<dbReference type="Proteomes" id="UP000507470">
    <property type="component" value="Unassembled WGS sequence"/>
</dbReference>
<feature type="region of interest" description="Disordered" evidence="7">
    <location>
        <begin position="354"/>
        <end position="378"/>
    </location>
</feature>
<dbReference type="PANTHER" id="PTHR10044:SF139">
    <property type="entry name" value="DEATH-ASSOCIATED INHIBITOR OF APOPTOSIS 2"/>
    <property type="match status" value="1"/>
</dbReference>
<dbReference type="Gene3D" id="1.10.533.10">
    <property type="entry name" value="Death Domain, Fas"/>
    <property type="match status" value="1"/>
</dbReference>
<protein>
    <recommendedName>
        <fullName evidence="8">RING-type domain-containing protein</fullName>
    </recommendedName>
</protein>
<dbReference type="Gene3D" id="1.10.1170.10">
    <property type="entry name" value="Inhibitor Of Apoptosis Protein (2mihbC-IAP-1), Chain A"/>
    <property type="match status" value="3"/>
</dbReference>
<dbReference type="SMART" id="SM00184">
    <property type="entry name" value="RING"/>
    <property type="match status" value="1"/>
</dbReference>
<reference evidence="9 10" key="1">
    <citation type="submission" date="2020-06" db="EMBL/GenBank/DDBJ databases">
        <authorList>
            <person name="Li R."/>
            <person name="Bekaert M."/>
        </authorList>
    </citation>
    <scope>NUCLEOTIDE SEQUENCE [LARGE SCALE GENOMIC DNA]</scope>
    <source>
        <strain evidence="10">wild</strain>
    </source>
</reference>
<evidence type="ECO:0000256" key="2">
    <source>
        <dbReference type="ARBA" id="ARBA00022703"/>
    </source>
</evidence>
<dbReference type="SUPFAM" id="SSF57924">
    <property type="entry name" value="Inhibitor of apoptosis (IAP) repeat"/>
    <property type="match status" value="2"/>
</dbReference>
<keyword evidence="3" id="KW-0479">Metal-binding</keyword>
<evidence type="ECO:0000256" key="6">
    <source>
        <dbReference type="PROSITE-ProRule" id="PRU00175"/>
    </source>
</evidence>
<evidence type="ECO:0000256" key="3">
    <source>
        <dbReference type="ARBA" id="ARBA00022723"/>
    </source>
</evidence>
<evidence type="ECO:0000259" key="8">
    <source>
        <dbReference type="PROSITE" id="PS50089"/>
    </source>
</evidence>
<organism evidence="9 10">
    <name type="scientific">Mytilus coruscus</name>
    <name type="common">Sea mussel</name>
    <dbReference type="NCBI Taxonomy" id="42192"/>
    <lineage>
        <taxon>Eukaryota</taxon>
        <taxon>Metazoa</taxon>
        <taxon>Spiralia</taxon>
        <taxon>Lophotrochozoa</taxon>
        <taxon>Mollusca</taxon>
        <taxon>Bivalvia</taxon>
        <taxon>Autobranchia</taxon>
        <taxon>Pteriomorphia</taxon>
        <taxon>Mytilida</taxon>
        <taxon>Mytiloidea</taxon>
        <taxon>Mytilidae</taxon>
        <taxon>Mytilinae</taxon>
        <taxon>Mytilus</taxon>
    </lineage>
</organism>
<dbReference type="PROSITE" id="PS50143">
    <property type="entry name" value="BIR_REPEAT_2"/>
    <property type="match status" value="2"/>
</dbReference>
<dbReference type="GO" id="GO:0005634">
    <property type="term" value="C:nucleus"/>
    <property type="evidence" value="ECO:0007669"/>
    <property type="project" value="TreeGrafter"/>
</dbReference>
<dbReference type="GO" id="GO:0043027">
    <property type="term" value="F:cysteine-type endopeptidase inhibitor activity involved in apoptotic process"/>
    <property type="evidence" value="ECO:0007669"/>
    <property type="project" value="TreeGrafter"/>
</dbReference>
<keyword evidence="4 6" id="KW-0863">Zinc-finger</keyword>
<dbReference type="GO" id="GO:0051726">
    <property type="term" value="P:regulation of cell cycle"/>
    <property type="evidence" value="ECO:0007669"/>
    <property type="project" value="TreeGrafter"/>
</dbReference>
<dbReference type="GO" id="GO:0008270">
    <property type="term" value="F:zinc ion binding"/>
    <property type="evidence" value="ECO:0007669"/>
    <property type="project" value="UniProtKB-KW"/>
</dbReference>
<dbReference type="InterPro" id="IPR050784">
    <property type="entry name" value="IAP"/>
</dbReference>
<keyword evidence="2" id="KW-0053">Apoptosis</keyword>
<dbReference type="InterPro" id="IPR011029">
    <property type="entry name" value="DEATH-like_dom_sf"/>
</dbReference>
<dbReference type="GO" id="GO:0005737">
    <property type="term" value="C:cytoplasm"/>
    <property type="evidence" value="ECO:0007669"/>
    <property type="project" value="TreeGrafter"/>
</dbReference>
<dbReference type="EMBL" id="CACVKT020005220">
    <property type="protein sequence ID" value="CAC5393830.1"/>
    <property type="molecule type" value="Genomic_DNA"/>
</dbReference>
<evidence type="ECO:0000313" key="10">
    <source>
        <dbReference type="Proteomes" id="UP000507470"/>
    </source>
</evidence>
<accession>A0A6J8CG14</accession>
<dbReference type="FunFam" id="3.30.40.10:FF:000184">
    <property type="entry name" value="Baculoviral IAP repeat containing 2"/>
    <property type="match status" value="1"/>
</dbReference>
<feature type="compositionally biased region" description="Polar residues" evidence="7">
    <location>
        <begin position="354"/>
        <end position="365"/>
    </location>
</feature>
<dbReference type="GO" id="GO:0061630">
    <property type="term" value="F:ubiquitin protein ligase activity"/>
    <property type="evidence" value="ECO:0007669"/>
    <property type="project" value="TreeGrafter"/>
</dbReference>
<dbReference type="CDD" id="cd00022">
    <property type="entry name" value="BIR"/>
    <property type="match status" value="2"/>
</dbReference>
<dbReference type="SMART" id="SM00238">
    <property type="entry name" value="BIR"/>
    <property type="match status" value="2"/>
</dbReference>
<evidence type="ECO:0000313" key="9">
    <source>
        <dbReference type="EMBL" id="CAC5393830.1"/>
    </source>
</evidence>
<dbReference type="FunFam" id="1.10.1170.10:FF:000003">
    <property type="entry name" value="E3 ubiquitin-protein ligase XIAP"/>
    <property type="match status" value="1"/>
</dbReference>
<dbReference type="GO" id="GO:0031398">
    <property type="term" value="P:positive regulation of protein ubiquitination"/>
    <property type="evidence" value="ECO:0007669"/>
    <property type="project" value="TreeGrafter"/>
</dbReference>
<comment type="similarity">
    <text evidence="1">Belongs to the IAP family.</text>
</comment>
<dbReference type="OrthoDB" id="4034597at2759"/>
<name>A0A6J8CG14_MYTCO</name>